<accession>A0A0C3PNK8</accession>
<proteinExistence type="predicted"/>
<organism evidence="1 2">
    <name type="scientific">Phlebiopsis gigantea (strain 11061_1 CR5-6)</name>
    <name type="common">White-rot fungus</name>
    <name type="synonym">Peniophora gigantea</name>
    <dbReference type="NCBI Taxonomy" id="745531"/>
    <lineage>
        <taxon>Eukaryota</taxon>
        <taxon>Fungi</taxon>
        <taxon>Dikarya</taxon>
        <taxon>Basidiomycota</taxon>
        <taxon>Agaricomycotina</taxon>
        <taxon>Agaricomycetes</taxon>
        <taxon>Polyporales</taxon>
        <taxon>Phanerochaetaceae</taxon>
        <taxon>Phlebiopsis</taxon>
    </lineage>
</organism>
<gene>
    <name evidence="1" type="ORF">PHLGIDRAFT_380732</name>
</gene>
<reference evidence="1 2" key="1">
    <citation type="journal article" date="2014" name="PLoS Genet.">
        <title>Analysis of the Phlebiopsis gigantea genome, transcriptome and secretome provides insight into its pioneer colonization strategies of wood.</title>
        <authorList>
            <person name="Hori C."/>
            <person name="Ishida T."/>
            <person name="Igarashi K."/>
            <person name="Samejima M."/>
            <person name="Suzuki H."/>
            <person name="Master E."/>
            <person name="Ferreira P."/>
            <person name="Ruiz-Duenas F.J."/>
            <person name="Held B."/>
            <person name="Canessa P."/>
            <person name="Larrondo L.F."/>
            <person name="Schmoll M."/>
            <person name="Druzhinina I.S."/>
            <person name="Kubicek C.P."/>
            <person name="Gaskell J.A."/>
            <person name="Kersten P."/>
            <person name="St John F."/>
            <person name="Glasner J."/>
            <person name="Sabat G."/>
            <person name="Splinter BonDurant S."/>
            <person name="Syed K."/>
            <person name="Yadav J."/>
            <person name="Mgbeahuruike A.C."/>
            <person name="Kovalchuk A."/>
            <person name="Asiegbu F.O."/>
            <person name="Lackner G."/>
            <person name="Hoffmeister D."/>
            <person name="Rencoret J."/>
            <person name="Gutierrez A."/>
            <person name="Sun H."/>
            <person name="Lindquist E."/>
            <person name="Barry K."/>
            <person name="Riley R."/>
            <person name="Grigoriev I.V."/>
            <person name="Henrissat B."/>
            <person name="Kues U."/>
            <person name="Berka R.M."/>
            <person name="Martinez A.T."/>
            <person name="Covert S.F."/>
            <person name="Blanchette R.A."/>
            <person name="Cullen D."/>
        </authorList>
    </citation>
    <scope>NUCLEOTIDE SEQUENCE [LARGE SCALE GENOMIC DNA]</scope>
    <source>
        <strain evidence="1 2">11061_1 CR5-6</strain>
    </source>
</reference>
<dbReference type="HOGENOM" id="CLU_1415648_0_0_1"/>
<dbReference type="AlphaFoldDB" id="A0A0C3PNK8"/>
<dbReference type="Proteomes" id="UP000053257">
    <property type="component" value="Unassembled WGS sequence"/>
</dbReference>
<evidence type="ECO:0000313" key="1">
    <source>
        <dbReference type="EMBL" id="KIP08403.1"/>
    </source>
</evidence>
<evidence type="ECO:0000313" key="2">
    <source>
        <dbReference type="Proteomes" id="UP000053257"/>
    </source>
</evidence>
<protein>
    <submittedName>
        <fullName evidence="1">Uncharacterized protein</fullName>
    </submittedName>
</protein>
<dbReference type="EMBL" id="KN840480">
    <property type="protein sequence ID" value="KIP08403.1"/>
    <property type="molecule type" value="Genomic_DNA"/>
</dbReference>
<name>A0A0C3PNK8_PHLG1</name>
<keyword evidence="2" id="KW-1185">Reference proteome</keyword>
<sequence length="192" mass="21983">MEKSASGAQTFGGWPSPKARTKASILLALRFTHLLSTYRRAPSLETQTSQRTRNPQEIFCPKPSRCVPHCIPFQQIHCSPIAIPPHIADMQCDILSTEFIMNTLNGILDTKHRIDAGFERCLKYIRQETRYHRLGHMDFGTVYGFLRPWWAYATSHNFGAVHNKMEMHKHDIKMLWCKAAQSHATSASMLTQ</sequence>